<dbReference type="CDD" id="cd00118">
    <property type="entry name" value="LysM"/>
    <property type="match status" value="1"/>
</dbReference>
<dbReference type="InterPro" id="IPR008861">
    <property type="entry name" value="GpX-like"/>
</dbReference>
<dbReference type="Proteomes" id="UP000193303">
    <property type="component" value="Unassembled WGS sequence"/>
</dbReference>
<accession>A0A1X3DKC3</accession>
<evidence type="ECO:0000313" key="1">
    <source>
        <dbReference type="EMBL" id="OSI24623.1"/>
    </source>
</evidence>
<name>A0A1X3DKC3_9NEIS</name>
<dbReference type="RefSeq" id="WP_085358004.1">
    <property type="nucleotide sequence ID" value="NZ_MTAB01000003.1"/>
</dbReference>
<evidence type="ECO:0000313" key="2">
    <source>
        <dbReference type="Proteomes" id="UP000193303"/>
    </source>
</evidence>
<organism evidence="1 2">
    <name type="scientific">Neisseria dumasiana</name>
    <dbReference type="NCBI Taxonomy" id="1931275"/>
    <lineage>
        <taxon>Bacteria</taxon>
        <taxon>Pseudomonadati</taxon>
        <taxon>Pseudomonadota</taxon>
        <taxon>Betaproteobacteria</taxon>
        <taxon>Neisseriales</taxon>
        <taxon>Neisseriaceae</taxon>
        <taxon>Neisseria</taxon>
    </lineage>
</organism>
<comment type="caution">
    <text evidence="1">The sequence shown here is derived from an EMBL/GenBank/DDBJ whole genome shotgun (WGS) entry which is preliminary data.</text>
</comment>
<dbReference type="AlphaFoldDB" id="A0A1X3DKC3"/>
<dbReference type="OrthoDB" id="8759063at2"/>
<dbReference type="Gene3D" id="3.10.350.10">
    <property type="entry name" value="LysM domain"/>
    <property type="match status" value="1"/>
</dbReference>
<sequence length="73" mass="7895">MDSAADTVLSRQGDTVSSIAYEVYGSSRGQVERILALNPALCRQPAELPAGIVIKLPPPESRVKTVETLNLWD</sequence>
<reference evidence="2" key="1">
    <citation type="submission" date="2017-01" db="EMBL/GenBank/DDBJ databases">
        <authorList>
            <person name="Mah S.A."/>
            <person name="Swanson W.J."/>
            <person name="Moy G.W."/>
            <person name="Vacquier V.D."/>
        </authorList>
    </citation>
    <scope>NUCLEOTIDE SEQUENCE [LARGE SCALE GENOMIC DNA]</scope>
    <source>
        <strain evidence="2">124861</strain>
    </source>
</reference>
<protein>
    <submittedName>
        <fullName evidence="1">Phage tail protein</fullName>
    </submittedName>
</protein>
<dbReference type="InterPro" id="IPR018392">
    <property type="entry name" value="LysM"/>
</dbReference>
<dbReference type="InterPro" id="IPR036779">
    <property type="entry name" value="LysM_dom_sf"/>
</dbReference>
<dbReference type="Pfam" id="PF05489">
    <property type="entry name" value="Phage_tail_X"/>
    <property type="match status" value="1"/>
</dbReference>
<gene>
    <name evidence="1" type="ORF">BV912_01860</name>
</gene>
<dbReference type="EMBL" id="MTAB01000003">
    <property type="protein sequence ID" value="OSI24623.1"/>
    <property type="molecule type" value="Genomic_DNA"/>
</dbReference>
<proteinExistence type="predicted"/>